<dbReference type="Gene3D" id="3.40.50.12780">
    <property type="entry name" value="N-terminal domain of ligase-like"/>
    <property type="match status" value="1"/>
</dbReference>
<feature type="domain" description="AMP-binding enzyme C-terminal" evidence="2">
    <location>
        <begin position="423"/>
        <end position="498"/>
    </location>
</feature>
<dbReference type="NCBIfam" id="NF004837">
    <property type="entry name" value="PRK06187.1"/>
    <property type="match status" value="1"/>
</dbReference>
<dbReference type="Pfam" id="PF00501">
    <property type="entry name" value="AMP-binding"/>
    <property type="match status" value="1"/>
</dbReference>
<evidence type="ECO:0000259" key="1">
    <source>
        <dbReference type="Pfam" id="PF00501"/>
    </source>
</evidence>
<dbReference type="SUPFAM" id="SSF56801">
    <property type="entry name" value="Acetyl-CoA synthetase-like"/>
    <property type="match status" value="1"/>
</dbReference>
<gene>
    <name evidence="3" type="ORF">MU0053_003119</name>
</gene>
<keyword evidence="3" id="KW-0436">Ligase</keyword>
<dbReference type="PROSITE" id="PS00455">
    <property type="entry name" value="AMP_BINDING"/>
    <property type="match status" value="1"/>
</dbReference>
<organism evidence="3 4">
    <name type="scientific">[Mycobacterium] burgundiense</name>
    <dbReference type="NCBI Taxonomy" id="3064286"/>
    <lineage>
        <taxon>Bacteria</taxon>
        <taxon>Bacillati</taxon>
        <taxon>Actinomycetota</taxon>
        <taxon>Actinomycetes</taxon>
        <taxon>Mycobacteriales</taxon>
        <taxon>Mycobacteriaceae</taxon>
        <taxon>Mycolicibacterium</taxon>
    </lineage>
</organism>
<feature type="domain" description="AMP-dependent synthetase/ligase" evidence="1">
    <location>
        <begin position="9"/>
        <end position="373"/>
    </location>
</feature>
<evidence type="ECO:0000259" key="2">
    <source>
        <dbReference type="Pfam" id="PF13193"/>
    </source>
</evidence>
<reference evidence="3 4" key="1">
    <citation type="submission" date="2023-08" db="EMBL/GenBank/DDBJ databases">
        <authorList>
            <person name="Folkvardsen B D."/>
            <person name="Norman A."/>
        </authorList>
    </citation>
    <scope>NUCLEOTIDE SEQUENCE [LARGE SCALE GENOMIC DNA]</scope>
    <source>
        <strain evidence="3 4">Mu0053</strain>
    </source>
</reference>
<dbReference type="PANTHER" id="PTHR43201">
    <property type="entry name" value="ACYL-COA SYNTHETASE"/>
    <property type="match status" value="1"/>
</dbReference>
<dbReference type="Proteomes" id="UP001190465">
    <property type="component" value="Chromosome"/>
</dbReference>
<evidence type="ECO:0000313" key="3">
    <source>
        <dbReference type="EMBL" id="CAJ1506158.1"/>
    </source>
</evidence>
<protein>
    <submittedName>
        <fullName evidence="3">Long-chain-fatty-acid--CoA ligase</fullName>
        <ecNumber evidence="3">6.2.1.3</ecNumber>
    </submittedName>
</protein>
<dbReference type="InterPro" id="IPR042099">
    <property type="entry name" value="ANL_N_sf"/>
</dbReference>
<sequence>MYLTQGLHRGVQQTPEMDMTICGRRVRTFREVADRVARLAGGLTDLGVRTGDRVAILALNSDRYHEYLLAVPWADAVLTPLNTRWSEAEIGYALRDSDAKVLLVDEAHAGMLAAIRGGCPDLTAVVYCGDGTAPEATVDYEDLLAGARGVPDARRGGAELAGIFYTGGTTGDPKGVMLSHAAMVTSWLGAIASGHLFRAGHQTRYLHAAPMFHLADLAAWGAATLLGGTHVIVPRFDPSAVFAAVESQRVTDVALVPTMIQAIIDHPDLSAHDLSSVRAVLYGAAPIPAAMLERAAAALPQASFTQAYGMTELAPIATLLGPEDHAEPRLLGSAGRAAPNCEVRVVDETGIEAPRGTVGEIVVRGANVMLGYWNKPAETAAALRDGWMHTGDGGYMDEAGYVFVVDRMKDMIVTGGENVYSVEVESAVARNPAVAQCAVIGIPDARWGERVHAVVVLRPGAHTSEAEVRRHAKQFIAGYKAPTSVDFVAQLPVSAAGKVLKRELRQPYWASSSRQV</sequence>
<name>A0ABM9LWY7_9MYCO</name>
<dbReference type="Gene3D" id="3.30.300.30">
    <property type="match status" value="1"/>
</dbReference>
<dbReference type="EC" id="6.2.1.3" evidence="3"/>
<dbReference type="Pfam" id="PF13193">
    <property type="entry name" value="AMP-binding_C"/>
    <property type="match status" value="1"/>
</dbReference>
<dbReference type="InterPro" id="IPR045851">
    <property type="entry name" value="AMP-bd_C_sf"/>
</dbReference>
<keyword evidence="4" id="KW-1185">Reference proteome</keyword>
<evidence type="ECO:0000313" key="4">
    <source>
        <dbReference type="Proteomes" id="UP001190465"/>
    </source>
</evidence>
<dbReference type="EMBL" id="OY726397">
    <property type="protein sequence ID" value="CAJ1506158.1"/>
    <property type="molecule type" value="Genomic_DNA"/>
</dbReference>
<dbReference type="InterPro" id="IPR025110">
    <property type="entry name" value="AMP-bd_C"/>
</dbReference>
<proteinExistence type="predicted"/>
<dbReference type="CDD" id="cd17631">
    <property type="entry name" value="FACL_FadD13-like"/>
    <property type="match status" value="1"/>
</dbReference>
<dbReference type="InterPro" id="IPR020845">
    <property type="entry name" value="AMP-binding_CS"/>
</dbReference>
<dbReference type="GO" id="GO:0004467">
    <property type="term" value="F:long-chain fatty acid-CoA ligase activity"/>
    <property type="evidence" value="ECO:0007669"/>
    <property type="project" value="UniProtKB-EC"/>
</dbReference>
<dbReference type="PANTHER" id="PTHR43201:SF32">
    <property type="entry name" value="2-SUCCINYLBENZOATE--COA LIGASE, CHLOROPLASTIC_PEROXISOMAL"/>
    <property type="match status" value="1"/>
</dbReference>
<dbReference type="RefSeq" id="WP_308478537.1">
    <property type="nucleotide sequence ID" value="NZ_OY726397.1"/>
</dbReference>
<dbReference type="InterPro" id="IPR000873">
    <property type="entry name" value="AMP-dep_synth/lig_dom"/>
</dbReference>
<accession>A0ABM9LWY7</accession>